<dbReference type="EMBL" id="MOMC01000043">
    <property type="protein sequence ID" value="ONH28029.1"/>
    <property type="molecule type" value="Genomic_DNA"/>
</dbReference>
<accession>A0A1V2I7V0</accession>
<gene>
    <name evidence="9" type="ORF">BL253_20725</name>
</gene>
<dbReference type="PRINTS" id="PR00352">
    <property type="entry name" value="3FE4SFRDOXIN"/>
</dbReference>
<dbReference type="SUPFAM" id="SSF54862">
    <property type="entry name" value="4Fe-4S ferredoxins"/>
    <property type="match status" value="1"/>
</dbReference>
<dbReference type="PANTHER" id="PTHR36923:SF3">
    <property type="entry name" value="FERREDOXIN"/>
    <property type="match status" value="1"/>
</dbReference>
<dbReference type="GO" id="GO:0009055">
    <property type="term" value="F:electron transfer activity"/>
    <property type="evidence" value="ECO:0007669"/>
    <property type="project" value="UniProtKB-UniRule"/>
</dbReference>
<evidence type="ECO:0000256" key="2">
    <source>
        <dbReference type="ARBA" id="ARBA00022448"/>
    </source>
</evidence>
<keyword evidence="4 8" id="KW-0249">Electron transport</keyword>
<keyword evidence="5 8" id="KW-0408">Iron</keyword>
<dbReference type="GO" id="GO:0051538">
    <property type="term" value="F:3 iron, 4 sulfur cluster binding"/>
    <property type="evidence" value="ECO:0007669"/>
    <property type="project" value="UniProtKB-KW"/>
</dbReference>
<comment type="function">
    <text evidence="8">Ferredoxins are iron-sulfur proteins that transfer electrons in a wide variety of metabolic reactions.</text>
</comment>
<evidence type="ECO:0000256" key="3">
    <source>
        <dbReference type="ARBA" id="ARBA00022723"/>
    </source>
</evidence>
<comment type="cofactor">
    <cofactor evidence="1">
        <name>[3Fe-4S] cluster</name>
        <dbReference type="ChEBI" id="CHEBI:21137"/>
    </cofactor>
</comment>
<evidence type="ECO:0000256" key="4">
    <source>
        <dbReference type="ARBA" id="ARBA00022982"/>
    </source>
</evidence>
<dbReference type="Proteomes" id="UP000188929">
    <property type="component" value="Unassembled WGS sequence"/>
</dbReference>
<keyword evidence="6 8" id="KW-0411">Iron-sulfur</keyword>
<keyword evidence="3 8" id="KW-0479">Metal-binding</keyword>
<dbReference type="Gene3D" id="3.30.70.20">
    <property type="match status" value="1"/>
</dbReference>
<evidence type="ECO:0000256" key="1">
    <source>
        <dbReference type="ARBA" id="ARBA00001927"/>
    </source>
</evidence>
<dbReference type="GO" id="GO:0005506">
    <property type="term" value="F:iron ion binding"/>
    <property type="evidence" value="ECO:0007669"/>
    <property type="project" value="UniProtKB-UniRule"/>
</dbReference>
<proteinExistence type="predicted"/>
<sequence>MPHVSVDLDVCEDHAQCVFAAPTVFRMNDDDRLEYDAEYDEDLRFDVQAAADSCPVQAIKLLD</sequence>
<dbReference type="STRING" id="1834516.BL253_20725"/>
<evidence type="ECO:0000256" key="5">
    <source>
        <dbReference type="ARBA" id="ARBA00023004"/>
    </source>
</evidence>
<keyword evidence="7" id="KW-0003">3Fe-4S</keyword>
<evidence type="ECO:0000256" key="8">
    <source>
        <dbReference type="RuleBase" id="RU368020"/>
    </source>
</evidence>
<organism evidence="9 10">
    <name type="scientific">Pseudofrankia asymbiotica</name>
    <dbReference type="NCBI Taxonomy" id="1834516"/>
    <lineage>
        <taxon>Bacteria</taxon>
        <taxon>Bacillati</taxon>
        <taxon>Actinomycetota</taxon>
        <taxon>Actinomycetes</taxon>
        <taxon>Frankiales</taxon>
        <taxon>Frankiaceae</taxon>
        <taxon>Pseudofrankia</taxon>
    </lineage>
</organism>
<keyword evidence="2 8" id="KW-0813">Transport</keyword>
<evidence type="ECO:0000313" key="9">
    <source>
        <dbReference type="EMBL" id="ONH28029.1"/>
    </source>
</evidence>
<dbReference type="InterPro" id="IPR001080">
    <property type="entry name" value="3Fe4S_ferredoxin"/>
</dbReference>
<keyword evidence="10" id="KW-1185">Reference proteome</keyword>
<dbReference type="RefSeq" id="WP_076818838.1">
    <property type="nucleotide sequence ID" value="NZ_MOMC01000043.1"/>
</dbReference>
<dbReference type="PANTHER" id="PTHR36923">
    <property type="entry name" value="FERREDOXIN"/>
    <property type="match status" value="1"/>
</dbReference>
<comment type="caution">
    <text evidence="9">The sequence shown here is derived from an EMBL/GenBank/DDBJ whole genome shotgun (WGS) entry which is preliminary data.</text>
</comment>
<protein>
    <recommendedName>
        <fullName evidence="8">Ferredoxin</fullName>
    </recommendedName>
</protein>
<name>A0A1V2I7V0_9ACTN</name>
<dbReference type="InterPro" id="IPR051269">
    <property type="entry name" value="Fe-S_cluster_ET"/>
</dbReference>
<evidence type="ECO:0000256" key="6">
    <source>
        <dbReference type="ARBA" id="ARBA00023014"/>
    </source>
</evidence>
<dbReference type="OrthoDB" id="3215002at2"/>
<evidence type="ECO:0000313" key="10">
    <source>
        <dbReference type="Proteomes" id="UP000188929"/>
    </source>
</evidence>
<dbReference type="Pfam" id="PF13459">
    <property type="entry name" value="Fer4_15"/>
    <property type="match status" value="1"/>
</dbReference>
<dbReference type="AlphaFoldDB" id="A0A1V2I7V0"/>
<evidence type="ECO:0000256" key="7">
    <source>
        <dbReference type="ARBA" id="ARBA00023291"/>
    </source>
</evidence>
<reference evidence="10" key="1">
    <citation type="submission" date="2016-10" db="EMBL/GenBank/DDBJ databases">
        <title>Frankia sp. NRRL B-16386 Genome sequencing.</title>
        <authorList>
            <person name="Ghodhbane-Gtari F."/>
            <person name="Swanson E."/>
            <person name="Gueddou A."/>
            <person name="Hezbri K."/>
            <person name="Ktari K."/>
            <person name="Nouioui I."/>
            <person name="Morris K."/>
            <person name="Simpson S."/>
            <person name="Abebe-Akele F."/>
            <person name="Thomas K."/>
            <person name="Gtari M."/>
            <person name="Tisa L.S."/>
        </authorList>
    </citation>
    <scope>NUCLEOTIDE SEQUENCE [LARGE SCALE GENOMIC DNA]</scope>
    <source>
        <strain evidence="10">NRRL B-16386</strain>
    </source>
</reference>